<protein>
    <submittedName>
        <fullName evidence="10">Phage shock protein C (PspC) family protein</fullName>
    </submittedName>
</protein>
<feature type="transmembrane region" description="Helical" evidence="6">
    <location>
        <begin position="277"/>
        <end position="301"/>
    </location>
</feature>
<dbReference type="Pfam" id="PF04024">
    <property type="entry name" value="PspC"/>
    <property type="match status" value="1"/>
</dbReference>
<evidence type="ECO:0000256" key="6">
    <source>
        <dbReference type="SAM" id="Phobius"/>
    </source>
</evidence>
<evidence type="ECO:0000313" key="10">
    <source>
        <dbReference type="EMBL" id="TCK83044.1"/>
    </source>
</evidence>
<keyword evidence="2" id="KW-1003">Cell membrane</keyword>
<evidence type="ECO:0000256" key="1">
    <source>
        <dbReference type="ARBA" id="ARBA00004162"/>
    </source>
</evidence>
<evidence type="ECO:0000259" key="8">
    <source>
        <dbReference type="Pfam" id="PF22571"/>
    </source>
</evidence>
<comment type="subcellular location">
    <subcellularLocation>
        <location evidence="1">Cell membrane</location>
        <topology evidence="1">Single-pass membrane protein</topology>
    </subcellularLocation>
</comment>
<feature type="transmembrane region" description="Helical" evidence="6">
    <location>
        <begin position="313"/>
        <end position="332"/>
    </location>
</feature>
<dbReference type="InterPro" id="IPR052027">
    <property type="entry name" value="PspC"/>
</dbReference>
<feature type="transmembrane region" description="Helical" evidence="6">
    <location>
        <begin position="140"/>
        <end position="166"/>
    </location>
</feature>
<evidence type="ECO:0000259" key="9">
    <source>
        <dbReference type="Pfam" id="PF22744"/>
    </source>
</evidence>
<keyword evidence="4 6" id="KW-1133">Transmembrane helix</keyword>
<keyword evidence="5 6" id="KW-0472">Membrane</keyword>
<dbReference type="RefSeq" id="WP_132223539.1">
    <property type="nucleotide sequence ID" value="NZ_SMGO01000002.1"/>
</dbReference>
<keyword evidence="11" id="KW-1185">Reference proteome</keyword>
<dbReference type="PANTHER" id="PTHR33885:SF3">
    <property type="entry name" value="PHAGE SHOCK PROTEIN C"/>
    <property type="match status" value="1"/>
</dbReference>
<dbReference type="Pfam" id="PF22744">
    <property type="entry name" value="Toast-rack_PspC-Cterm"/>
    <property type="match status" value="1"/>
</dbReference>
<keyword evidence="3 6" id="KW-0812">Transmembrane</keyword>
<dbReference type="OrthoDB" id="5772680at2"/>
<evidence type="ECO:0000259" key="7">
    <source>
        <dbReference type="Pfam" id="PF04024"/>
    </source>
</evidence>
<comment type="caution">
    <text evidence="10">The sequence shown here is derived from an EMBL/GenBank/DDBJ whole genome shotgun (WGS) entry which is preliminary data.</text>
</comment>
<dbReference type="Proteomes" id="UP000294616">
    <property type="component" value="Unassembled WGS sequence"/>
</dbReference>
<sequence>MNKTIIININGIIFHIEEDAYEVLQTYMTAVKRHFGYSPDSNEIVSDIENRIAEMFSERINQQKAVITMQDVTEVTAQMGNISDFEEFDEEGEETGDTSYNYQTYSGSRGLFRDPDDKVIGGVCSGLGHYFDVEAKWIRVAFILLFVLGGSGFLLYIILWILTPLARTRADKMSMRGEEANLHNFKRNFDEEMEGLRKNFSEAGQRIRPGLKNTARRTGDAIEGIVNIIVKIIGIFVIIASVIGLICALIALLGFLGNSGNGFFMDNLQPTRFIDPAYYKLFVWLAFFAIAIPLLALMILSIRIITGSKISKYFGYSLLIVWIASVGFLAYYGSLIGMDHSIDSSVVETTPLMPDSVYHLSINDVRTVAQQRDSVYGNGQTYSNRITMRRRGSFMDVRPRIYINKLVYGDTATISKEFSAVGRTFDIASKRAQNMTYHVKQTNGELTFDSHALIGAKDLYRDQEIRVDLNIPVGTRLIIDREVRHRLYNVSFDKFDDDFDDMPSPDQSEWIMTANGLEYIPDRQRQIGTGSVDSTAVLRDSINLKIDTTLKK</sequence>
<dbReference type="InterPro" id="IPR054319">
    <property type="entry name" value="PspC-rel_ToastRack"/>
</dbReference>
<evidence type="ECO:0000256" key="4">
    <source>
        <dbReference type="ARBA" id="ARBA00022989"/>
    </source>
</evidence>
<gene>
    <name evidence="10" type="ORF">C8N28_1631</name>
</gene>
<dbReference type="InterPro" id="IPR054321">
    <property type="entry name" value="PspC-rel_TM"/>
</dbReference>
<evidence type="ECO:0000256" key="2">
    <source>
        <dbReference type="ARBA" id="ARBA00022475"/>
    </source>
</evidence>
<feature type="domain" description="Phage shock protein PspC N-terminal" evidence="7">
    <location>
        <begin position="110"/>
        <end position="165"/>
    </location>
</feature>
<dbReference type="PANTHER" id="PTHR33885">
    <property type="entry name" value="PHAGE SHOCK PROTEIN C"/>
    <property type="match status" value="1"/>
</dbReference>
<feature type="domain" description="PspC-related transmembrane region" evidence="8">
    <location>
        <begin position="201"/>
        <end position="338"/>
    </location>
</feature>
<evidence type="ECO:0000256" key="3">
    <source>
        <dbReference type="ARBA" id="ARBA00022692"/>
    </source>
</evidence>
<dbReference type="Pfam" id="PF22571">
    <property type="entry name" value="LiaI-LiaF-TM_PspC"/>
    <property type="match status" value="1"/>
</dbReference>
<evidence type="ECO:0000313" key="11">
    <source>
        <dbReference type="Proteomes" id="UP000294616"/>
    </source>
</evidence>
<evidence type="ECO:0000256" key="5">
    <source>
        <dbReference type="ARBA" id="ARBA00023136"/>
    </source>
</evidence>
<name>A0A4R1LX40_9SPHI</name>
<proteinExistence type="predicted"/>
<organism evidence="10 11">
    <name type="scientific">Albibacterium bauzanense</name>
    <dbReference type="NCBI Taxonomy" id="653929"/>
    <lineage>
        <taxon>Bacteria</taxon>
        <taxon>Pseudomonadati</taxon>
        <taxon>Bacteroidota</taxon>
        <taxon>Sphingobacteriia</taxon>
        <taxon>Sphingobacteriales</taxon>
        <taxon>Sphingobacteriaceae</taxon>
        <taxon>Albibacterium</taxon>
    </lineage>
</organism>
<dbReference type="GO" id="GO:0005886">
    <property type="term" value="C:plasma membrane"/>
    <property type="evidence" value="ECO:0007669"/>
    <property type="project" value="UniProtKB-SubCell"/>
</dbReference>
<feature type="transmembrane region" description="Helical" evidence="6">
    <location>
        <begin position="232"/>
        <end position="257"/>
    </location>
</feature>
<feature type="domain" description="PspC-related ToastRack" evidence="9">
    <location>
        <begin position="410"/>
        <end position="518"/>
    </location>
</feature>
<dbReference type="InterPro" id="IPR007168">
    <property type="entry name" value="Phageshock_PspC_N"/>
</dbReference>
<dbReference type="AlphaFoldDB" id="A0A4R1LX40"/>
<reference evidence="10 11" key="1">
    <citation type="submission" date="2019-03" db="EMBL/GenBank/DDBJ databases">
        <title>Genomic Encyclopedia of Archaeal and Bacterial Type Strains, Phase II (KMG-II): from individual species to whole genera.</title>
        <authorList>
            <person name="Goeker M."/>
        </authorList>
    </citation>
    <scope>NUCLEOTIDE SEQUENCE [LARGE SCALE GENOMIC DNA]</scope>
    <source>
        <strain evidence="10 11">DSM 22554</strain>
    </source>
</reference>
<accession>A0A4R1LX40</accession>
<dbReference type="EMBL" id="SMGO01000002">
    <property type="protein sequence ID" value="TCK83044.1"/>
    <property type="molecule type" value="Genomic_DNA"/>
</dbReference>